<accession>A0A096A6Z4</accession>
<reference evidence="1 2" key="1">
    <citation type="submission" date="2014-07" db="EMBL/GenBank/DDBJ databases">
        <authorList>
            <person name="McCorrison J."/>
            <person name="Sanka R."/>
            <person name="Torralba M."/>
            <person name="Gillis M."/>
            <person name="Haft D.H."/>
            <person name="Methe B."/>
            <person name="Sutton G."/>
            <person name="Nelson K.E."/>
        </authorList>
    </citation>
    <scope>NUCLEOTIDE SEQUENCE [LARGE SCALE GENOMIC DNA]</scope>
    <source>
        <strain evidence="1 2">DNF00320</strain>
    </source>
</reference>
<sequence length="155" mass="17573">MKAKHHQKDDQRKLECNQSDDNIRKAIERSFFECSDGMRVIRQGKGEVVMTEGELAKFFGVSWQKVNHKVKLIKQTMCLKPYEIEAGNVTSNINKQGYSVESYAPLCPLLIIIALSFHLDSIEASMFRKYLCQRLQSSAPTFIPIIVDTSGVQGC</sequence>
<proteinExistence type="predicted"/>
<gene>
    <name evidence="1" type="ORF">HMPREF0647_10815</name>
</gene>
<protein>
    <submittedName>
        <fullName evidence="1">Uncharacterized protein</fullName>
    </submittedName>
</protein>
<dbReference type="OrthoDB" id="9904312at2"/>
<evidence type="ECO:0000313" key="2">
    <source>
        <dbReference type="Proteomes" id="UP000029525"/>
    </source>
</evidence>
<organism evidence="1 2">
    <name type="scientific">Prevotella bivia DNF00320</name>
    <dbReference type="NCBI Taxonomy" id="1401068"/>
    <lineage>
        <taxon>Bacteria</taxon>
        <taxon>Pseudomonadati</taxon>
        <taxon>Bacteroidota</taxon>
        <taxon>Bacteroidia</taxon>
        <taxon>Bacteroidales</taxon>
        <taxon>Prevotellaceae</taxon>
        <taxon>Prevotella</taxon>
    </lineage>
</organism>
<comment type="caution">
    <text evidence="1">The sequence shown here is derived from an EMBL/GenBank/DDBJ whole genome shotgun (WGS) entry which is preliminary data.</text>
</comment>
<name>A0A096A6Z4_9BACT</name>
<dbReference type="Proteomes" id="UP000029525">
    <property type="component" value="Unassembled WGS sequence"/>
</dbReference>
<dbReference type="AlphaFoldDB" id="A0A096A6Z4"/>
<dbReference type="EMBL" id="JRNQ01000107">
    <property type="protein sequence ID" value="KGF42750.1"/>
    <property type="molecule type" value="Genomic_DNA"/>
</dbReference>
<evidence type="ECO:0000313" key="1">
    <source>
        <dbReference type="EMBL" id="KGF42750.1"/>
    </source>
</evidence>
<dbReference type="RefSeq" id="WP_155273335.1">
    <property type="nucleotide sequence ID" value="NZ_JRNQ01000107.1"/>
</dbReference>